<evidence type="ECO:0000313" key="2">
    <source>
        <dbReference type="EMBL" id="KPH55842.1"/>
    </source>
</evidence>
<dbReference type="SUPFAM" id="SSF52141">
    <property type="entry name" value="Uracil-DNA glycosylase-like"/>
    <property type="match status" value="1"/>
</dbReference>
<proteinExistence type="predicted"/>
<dbReference type="InterPro" id="IPR036895">
    <property type="entry name" value="Uracil-DNA_glycosylase-like_sf"/>
</dbReference>
<dbReference type="PATRIC" id="fig|35818.11.peg.1136"/>
<name>A0A0N1EC06_9HELI</name>
<evidence type="ECO:0000313" key="3">
    <source>
        <dbReference type="Proteomes" id="UP000037997"/>
    </source>
</evidence>
<protein>
    <submittedName>
        <fullName evidence="2">DNA glycosylase</fullName>
    </submittedName>
</protein>
<gene>
    <name evidence="2" type="ORF">HPU229334_05765</name>
</gene>
<comment type="caution">
    <text evidence="2">The sequence shown here is derived from an EMBL/GenBank/DDBJ whole genome shotgun (WGS) entry which is preliminary data.</text>
</comment>
<reference evidence="2 3" key="1">
    <citation type="submission" date="2014-06" db="EMBL/GenBank/DDBJ databases">
        <title>Helicobacter pullorum isolates in fresh chicken meat - phenotypic and genotypic features.</title>
        <authorList>
            <person name="Borges V."/>
            <person name="Santos A."/>
            <person name="Correia C.B."/>
            <person name="Saraiva M."/>
            <person name="Menard A."/>
            <person name="Vieira L."/>
            <person name="Sampaio D.A."/>
            <person name="Gomes J.P."/>
            <person name="Oleastro M."/>
        </authorList>
    </citation>
    <scope>NUCLEOTIDE SEQUENCE [LARGE SCALE GENOMIC DNA]</scope>
    <source>
        <strain evidence="2 3">229334/12</strain>
    </source>
</reference>
<evidence type="ECO:0000259" key="1">
    <source>
        <dbReference type="Pfam" id="PF03167"/>
    </source>
</evidence>
<dbReference type="NCBIfam" id="TIGR04274">
    <property type="entry name" value="hypoxanDNAglyco"/>
    <property type="match status" value="1"/>
</dbReference>
<dbReference type="InterPro" id="IPR026353">
    <property type="entry name" value="Hypoxan-DNA_Glyclase"/>
</dbReference>
<dbReference type="EMBL" id="JNOC01000031">
    <property type="protein sequence ID" value="KPH55842.1"/>
    <property type="molecule type" value="Genomic_DNA"/>
</dbReference>
<dbReference type="Gene3D" id="3.40.470.10">
    <property type="entry name" value="Uracil-DNA glycosylase-like domain"/>
    <property type="match status" value="1"/>
</dbReference>
<dbReference type="InterPro" id="IPR005122">
    <property type="entry name" value="Uracil-DNA_glycosylase-like"/>
</dbReference>
<sequence>MCHPFEPIIFSDSKILILGSFPSVASRQESFYYAHKQNRFWKILEGLFDSPLYNQPKECKIAFLKSHHIALFDITQECYIQNSSDSTLKILKPNPIHSLIQNTQIQVIFTNGQKASKLYCQFFYHQDSPHFIPLPHIPLPSSSPANAKCTLSLLLREWSKILPYLTT</sequence>
<dbReference type="Pfam" id="PF03167">
    <property type="entry name" value="UDG"/>
    <property type="match status" value="1"/>
</dbReference>
<accession>A0A0N1EC06</accession>
<dbReference type="AlphaFoldDB" id="A0A0N1EC06"/>
<dbReference type="CDD" id="cd10032">
    <property type="entry name" value="UDG-F6_HDG"/>
    <property type="match status" value="1"/>
</dbReference>
<organism evidence="2 3">
    <name type="scientific">Helicobacter pullorum</name>
    <dbReference type="NCBI Taxonomy" id="35818"/>
    <lineage>
        <taxon>Bacteria</taxon>
        <taxon>Pseudomonadati</taxon>
        <taxon>Campylobacterota</taxon>
        <taxon>Epsilonproteobacteria</taxon>
        <taxon>Campylobacterales</taxon>
        <taxon>Helicobacteraceae</taxon>
        <taxon>Helicobacter</taxon>
    </lineage>
</organism>
<dbReference type="STRING" id="35818.HPU229336_01255"/>
<feature type="domain" description="Uracil-DNA glycosylase-like" evidence="1">
    <location>
        <begin position="12"/>
        <end position="148"/>
    </location>
</feature>
<dbReference type="Proteomes" id="UP000037997">
    <property type="component" value="Unassembled WGS sequence"/>
</dbReference>